<dbReference type="InterPro" id="IPR006976">
    <property type="entry name" value="VanZ-like"/>
</dbReference>
<dbReference type="Pfam" id="PF04892">
    <property type="entry name" value="VanZ"/>
    <property type="match status" value="1"/>
</dbReference>
<dbReference type="EMBL" id="QJSX01000006">
    <property type="protein sequence ID" value="PYE54207.1"/>
    <property type="molecule type" value="Genomic_DNA"/>
</dbReference>
<keyword evidence="3" id="KW-1185">Reference proteome</keyword>
<dbReference type="AlphaFoldDB" id="A0A318SBT2"/>
<protein>
    <submittedName>
        <fullName evidence="2">VanZ family protein</fullName>
    </submittedName>
</protein>
<name>A0A318SBT2_9DEIO</name>
<evidence type="ECO:0000313" key="2">
    <source>
        <dbReference type="EMBL" id="PYE54207.1"/>
    </source>
</evidence>
<dbReference type="Proteomes" id="UP000248326">
    <property type="component" value="Unassembled WGS sequence"/>
</dbReference>
<dbReference type="RefSeq" id="WP_245900874.1">
    <property type="nucleotide sequence ID" value="NZ_QJSX01000006.1"/>
</dbReference>
<gene>
    <name evidence="2" type="ORF">DES52_106173</name>
</gene>
<reference evidence="2 3" key="1">
    <citation type="submission" date="2018-06" db="EMBL/GenBank/DDBJ databases">
        <title>Genomic Encyclopedia of Type Strains, Phase IV (KMG-IV): sequencing the most valuable type-strain genomes for metagenomic binning, comparative biology and taxonomic classification.</title>
        <authorList>
            <person name="Goeker M."/>
        </authorList>
    </citation>
    <scope>NUCLEOTIDE SEQUENCE [LARGE SCALE GENOMIC DNA]</scope>
    <source>
        <strain evidence="2 3">DSM 18048</strain>
    </source>
</reference>
<comment type="caution">
    <text evidence="2">The sequence shown here is derived from an EMBL/GenBank/DDBJ whole genome shotgun (WGS) entry which is preliminary data.</text>
</comment>
<sequence>MKGVWWALALLWMGGIFYFSSQTGDTIGLKPPLDKVAHFAVYTVLSFLLTRATGSWRVGLVLTAFYGAFDEVHQAFVPGREAGLADWWFDLLGGFVGARLGVWRRRSKESVPPQVELSFEG</sequence>
<dbReference type="PANTHER" id="PTHR28008">
    <property type="entry name" value="DOMAIN PROTEIN, PUTATIVE (AFU_ORTHOLOGUE AFUA_3G10980)-RELATED"/>
    <property type="match status" value="1"/>
</dbReference>
<proteinExistence type="predicted"/>
<evidence type="ECO:0000313" key="3">
    <source>
        <dbReference type="Proteomes" id="UP000248326"/>
    </source>
</evidence>
<evidence type="ECO:0000259" key="1">
    <source>
        <dbReference type="Pfam" id="PF04892"/>
    </source>
</evidence>
<dbReference type="NCBIfam" id="NF037970">
    <property type="entry name" value="vanZ_1"/>
    <property type="match status" value="1"/>
</dbReference>
<feature type="domain" description="VanZ-like" evidence="1">
    <location>
        <begin position="6"/>
        <end position="99"/>
    </location>
</feature>
<dbReference type="PANTHER" id="PTHR28008:SF1">
    <property type="entry name" value="DOMAIN PROTEIN, PUTATIVE (AFU_ORTHOLOGUE AFUA_3G10980)-RELATED"/>
    <property type="match status" value="1"/>
</dbReference>
<organism evidence="2 3">
    <name type="scientific">Deinococcus yavapaiensis KR-236</name>
    <dbReference type="NCBI Taxonomy" id="694435"/>
    <lineage>
        <taxon>Bacteria</taxon>
        <taxon>Thermotogati</taxon>
        <taxon>Deinococcota</taxon>
        <taxon>Deinococci</taxon>
        <taxon>Deinococcales</taxon>
        <taxon>Deinococcaceae</taxon>
        <taxon>Deinococcus</taxon>
    </lineage>
</organism>
<accession>A0A318SBT2</accession>